<protein>
    <submittedName>
        <fullName evidence="10">MMPL family transporter</fullName>
    </submittedName>
</protein>
<sequence>MGAVSLDTGPNRQSPPPEPPPAPPPGRRRAILWGILALWVGLLAVAAPFGGKVEEVQSNETVDYLPESADSTEVVQIEEGLPGGEAAEVILVYERDAGLTDADREAARAQVGDIAATYELAGDAAPRGIPSEDGTTEMYPLVIGGFAEQEERIEAVRDIRESVAGGLPDGLTVLVGGSGGLDLDNDEVFSSIDGTLTLTTAAIVAVLLILTYRSPVLWLLPLLCVGVGVMTAQGLVYGLVETMDVTVNGMNSAVMTVLIFGAGTDYALLLVARYREELRRHERPYDAMLAAVRGCGPALVASAATVSAGLLCLMAADLNSTAGLGPVGVAGVVCALAVMLTLLPAVLVLCGRRVFWPFIPAFGSEGTDAERGYFARVGGSIARRPVAILAGGVALMGALALGNFNMPGTLSNEDSFVDTPESITAMEHLAEAYPEQNAQPITVMARSDHADAVVDATNATEGVADVETGRSGDGWTELSVYASDPPESDGEKATIEALRDGLADIEGAEAAVGGSTAQKMDLASTNDDDRMLVIPLVLGIVLLILIALLRSVTAPVILLAAVVASWGAALGLGGLLFSSVFGFEGVDPSMALITFVFGVALGVDYGIFLMHRMREENLNGLDTRQAALTALRTTGGVIASAGIVLAATFGVLMSMPMVMMIEIGFVVAIGVLLDTFLVRTYIVTAASWLLGRRVWSPGPLSRKSGAEAG</sequence>
<evidence type="ECO:0000256" key="5">
    <source>
        <dbReference type="ARBA" id="ARBA00022989"/>
    </source>
</evidence>
<gene>
    <name evidence="10" type="ORF">RM590_34160</name>
</gene>
<evidence type="ECO:0000313" key="10">
    <source>
        <dbReference type="EMBL" id="MDT0347576.1"/>
    </source>
</evidence>
<keyword evidence="3" id="KW-1003">Cell membrane</keyword>
<keyword evidence="4 8" id="KW-0812">Transmembrane</keyword>
<feature type="transmembrane region" description="Helical" evidence="8">
    <location>
        <begin position="531"/>
        <end position="549"/>
    </location>
</feature>
<accession>A0ABU2N0Y9</accession>
<comment type="subcellular location">
    <subcellularLocation>
        <location evidence="1">Cell membrane</location>
        <topology evidence="1">Multi-pass membrane protein</topology>
    </subcellularLocation>
</comment>
<evidence type="ECO:0000256" key="4">
    <source>
        <dbReference type="ARBA" id="ARBA00022692"/>
    </source>
</evidence>
<dbReference type="EMBL" id="JAVREL010000035">
    <property type="protein sequence ID" value="MDT0347576.1"/>
    <property type="molecule type" value="Genomic_DNA"/>
</dbReference>
<organism evidence="10 11">
    <name type="scientific">Streptomyces litchfieldiae</name>
    <dbReference type="NCBI Taxonomy" id="3075543"/>
    <lineage>
        <taxon>Bacteria</taxon>
        <taxon>Bacillati</taxon>
        <taxon>Actinomycetota</taxon>
        <taxon>Actinomycetes</taxon>
        <taxon>Kitasatosporales</taxon>
        <taxon>Streptomycetaceae</taxon>
        <taxon>Streptomyces</taxon>
    </lineage>
</organism>
<keyword evidence="6 8" id="KW-0472">Membrane</keyword>
<dbReference type="RefSeq" id="WP_311708702.1">
    <property type="nucleotide sequence ID" value="NZ_JAVREL010000035.1"/>
</dbReference>
<feature type="transmembrane region" description="Helical" evidence="8">
    <location>
        <begin position="665"/>
        <end position="690"/>
    </location>
</feature>
<dbReference type="InterPro" id="IPR050545">
    <property type="entry name" value="Mycobact_MmpL"/>
</dbReference>
<keyword evidence="11" id="KW-1185">Reference proteome</keyword>
<feature type="transmembrane region" description="Helical" evidence="8">
    <location>
        <begin position="30"/>
        <end position="49"/>
    </location>
</feature>
<proteinExistence type="inferred from homology"/>
<feature type="transmembrane region" description="Helical" evidence="8">
    <location>
        <begin position="556"/>
        <end position="577"/>
    </location>
</feature>
<dbReference type="PANTHER" id="PTHR33406:SF6">
    <property type="entry name" value="MEMBRANE PROTEIN YDGH-RELATED"/>
    <property type="match status" value="1"/>
</dbReference>
<evidence type="ECO:0000256" key="8">
    <source>
        <dbReference type="SAM" id="Phobius"/>
    </source>
</evidence>
<feature type="transmembrane region" description="Helical" evidence="8">
    <location>
        <begin position="188"/>
        <end position="210"/>
    </location>
</feature>
<reference evidence="11" key="1">
    <citation type="submission" date="2023-07" db="EMBL/GenBank/DDBJ databases">
        <title>30 novel species of actinomycetes from the DSMZ collection.</title>
        <authorList>
            <person name="Nouioui I."/>
        </authorList>
    </citation>
    <scope>NUCLEOTIDE SEQUENCE [LARGE SCALE GENOMIC DNA]</scope>
    <source>
        <strain evidence="11">DSM 44938</strain>
    </source>
</reference>
<feature type="region of interest" description="Disordered" evidence="7">
    <location>
        <begin position="1"/>
        <end position="26"/>
    </location>
</feature>
<comment type="caution">
    <text evidence="10">The sequence shown here is derived from an EMBL/GenBank/DDBJ whole genome shotgun (WGS) entry which is preliminary data.</text>
</comment>
<evidence type="ECO:0000313" key="11">
    <source>
        <dbReference type="Proteomes" id="UP001183246"/>
    </source>
</evidence>
<feature type="transmembrane region" description="Helical" evidence="8">
    <location>
        <begin position="328"/>
        <end position="350"/>
    </location>
</feature>
<dbReference type="Pfam" id="PF03176">
    <property type="entry name" value="MMPL"/>
    <property type="match status" value="2"/>
</dbReference>
<dbReference type="InterPro" id="IPR004869">
    <property type="entry name" value="MMPL_dom"/>
</dbReference>
<feature type="transmembrane region" description="Helical" evidence="8">
    <location>
        <begin position="630"/>
        <end position="653"/>
    </location>
</feature>
<evidence type="ECO:0000256" key="3">
    <source>
        <dbReference type="ARBA" id="ARBA00022475"/>
    </source>
</evidence>
<evidence type="ECO:0000256" key="2">
    <source>
        <dbReference type="ARBA" id="ARBA00010157"/>
    </source>
</evidence>
<dbReference type="Proteomes" id="UP001183246">
    <property type="component" value="Unassembled WGS sequence"/>
</dbReference>
<comment type="similarity">
    <text evidence="2">Belongs to the resistance-nodulation-cell division (RND) (TC 2.A.6) family. MmpL subfamily.</text>
</comment>
<feature type="domain" description="Membrane transport protein MMPL" evidence="9">
    <location>
        <begin position="64"/>
        <end position="387"/>
    </location>
</feature>
<evidence type="ECO:0000256" key="1">
    <source>
        <dbReference type="ARBA" id="ARBA00004651"/>
    </source>
</evidence>
<feature type="transmembrane region" description="Helical" evidence="8">
    <location>
        <begin position="217"/>
        <end position="240"/>
    </location>
</feature>
<feature type="transmembrane region" description="Helical" evidence="8">
    <location>
        <begin position="589"/>
        <end position="609"/>
    </location>
</feature>
<feature type="domain" description="Membrane transport protein MMPL" evidence="9">
    <location>
        <begin position="445"/>
        <end position="696"/>
    </location>
</feature>
<evidence type="ECO:0000256" key="7">
    <source>
        <dbReference type="SAM" id="MobiDB-lite"/>
    </source>
</evidence>
<keyword evidence="5 8" id="KW-1133">Transmembrane helix</keyword>
<name>A0ABU2N0Y9_9ACTN</name>
<evidence type="ECO:0000256" key="6">
    <source>
        <dbReference type="ARBA" id="ARBA00023136"/>
    </source>
</evidence>
<dbReference type="SUPFAM" id="SSF82866">
    <property type="entry name" value="Multidrug efflux transporter AcrB transmembrane domain"/>
    <property type="match status" value="2"/>
</dbReference>
<dbReference type="Gene3D" id="1.20.1640.10">
    <property type="entry name" value="Multidrug efflux transporter AcrB transmembrane domain"/>
    <property type="match status" value="2"/>
</dbReference>
<feature type="transmembrane region" description="Helical" evidence="8">
    <location>
        <begin position="252"/>
        <end position="274"/>
    </location>
</feature>
<feature type="transmembrane region" description="Helical" evidence="8">
    <location>
        <begin position="295"/>
        <end position="316"/>
    </location>
</feature>
<dbReference type="PANTHER" id="PTHR33406">
    <property type="entry name" value="MEMBRANE PROTEIN MJ1562-RELATED"/>
    <property type="match status" value="1"/>
</dbReference>
<feature type="compositionally biased region" description="Pro residues" evidence="7">
    <location>
        <begin position="13"/>
        <end position="25"/>
    </location>
</feature>
<evidence type="ECO:0000259" key="9">
    <source>
        <dbReference type="Pfam" id="PF03176"/>
    </source>
</evidence>
<feature type="transmembrane region" description="Helical" evidence="8">
    <location>
        <begin position="386"/>
        <end position="406"/>
    </location>
</feature>